<evidence type="ECO:0000313" key="1">
    <source>
        <dbReference type="EMBL" id="POF32610.1"/>
    </source>
</evidence>
<proteinExistence type="predicted"/>
<dbReference type="EMBL" id="PPCN01000002">
    <property type="protein sequence ID" value="POF32610.1"/>
    <property type="molecule type" value="Genomic_DNA"/>
</dbReference>
<comment type="caution">
    <text evidence="1">The sequence shown here is derived from an EMBL/GenBank/DDBJ whole genome shotgun (WGS) entry which is preliminary data.</text>
</comment>
<gene>
    <name evidence="1" type="ORF">CLV41_10212</name>
</gene>
<dbReference type="RefSeq" id="WP_146048526.1">
    <property type="nucleotide sequence ID" value="NZ_PPCN01000002.1"/>
</dbReference>
<name>A0A2S3UYD5_9HYPH</name>
<organism evidence="1 2">
    <name type="scientific">Roseibium marinum</name>
    <dbReference type="NCBI Taxonomy" id="281252"/>
    <lineage>
        <taxon>Bacteria</taxon>
        <taxon>Pseudomonadati</taxon>
        <taxon>Pseudomonadota</taxon>
        <taxon>Alphaproteobacteria</taxon>
        <taxon>Hyphomicrobiales</taxon>
        <taxon>Stappiaceae</taxon>
        <taxon>Roseibium</taxon>
    </lineage>
</organism>
<reference evidence="1 2" key="1">
    <citation type="submission" date="2018-01" db="EMBL/GenBank/DDBJ databases">
        <title>Genomic Encyclopedia of Archaeal and Bacterial Type Strains, Phase II (KMG-II): from individual species to whole genera.</title>
        <authorList>
            <person name="Goeker M."/>
        </authorList>
    </citation>
    <scope>NUCLEOTIDE SEQUENCE [LARGE SCALE GENOMIC DNA]</scope>
    <source>
        <strain evidence="1 2">DSM 17023</strain>
    </source>
</reference>
<protein>
    <submittedName>
        <fullName evidence="1">Uncharacterized protein</fullName>
    </submittedName>
</protein>
<evidence type="ECO:0000313" key="2">
    <source>
        <dbReference type="Proteomes" id="UP000236959"/>
    </source>
</evidence>
<keyword evidence="2" id="KW-1185">Reference proteome</keyword>
<dbReference type="Proteomes" id="UP000236959">
    <property type="component" value="Unassembled WGS sequence"/>
</dbReference>
<accession>A0A2S3UYD5</accession>
<dbReference type="OrthoDB" id="8335785at2"/>
<sequence>MSLLSSTQGTPERVWSLVSLLATQEGQITRAEAEGWLNPTFLSDGAVVSEKSTAFSQVLGAATSLGVVEADGDELRLVPSCTTENYAGFGDWVHEHLAKLDSLEKDAVVLETFAWLAVESDRKGGTGWISEETNSSFADAADEALPEGKDDDGERRINATKLPTWRRWLISLGLMVPLPLSTNPFHPLIEGRLVRELAKAGIEQGKRVSADDFINILSARMPYLDRGRMYLQTMRRIGHERGARRLSPILSSALRNLHDEGLIEFQRPGDSGDLVHLSADQPHRFEAFQSVIYNGTS</sequence>
<dbReference type="AlphaFoldDB" id="A0A2S3UYD5"/>